<dbReference type="InterPro" id="IPR017856">
    <property type="entry name" value="Integrase-like_N"/>
</dbReference>
<dbReference type="AlphaFoldDB" id="A0AAV2AW68"/>
<name>A0AAV2AW68_9ARAC</name>
<evidence type="ECO:0000256" key="2">
    <source>
        <dbReference type="ARBA" id="ARBA00008724"/>
    </source>
</evidence>
<evidence type="ECO:0008006" key="7">
    <source>
        <dbReference type="Google" id="ProtNLM"/>
    </source>
</evidence>
<dbReference type="PANTHER" id="PTHR12532">
    <property type="entry name" value="TRANSLATIONAL ACTIVATOR OF CYTOCHROME C OXIDASE 1"/>
    <property type="match status" value="1"/>
</dbReference>
<dbReference type="Proteomes" id="UP001497382">
    <property type="component" value="Unassembled WGS sequence"/>
</dbReference>
<comment type="similarity">
    <text evidence="2">Belongs to the TACO1 family.</text>
</comment>
<accession>A0AAV2AW68</accession>
<sequence length="305" mass="34376">MFSNLLLPSKFTHLFTGYIYKNSRFEMRAALKSFHTNLSVLHKTVPLLCINQNDFFNVMNNKRMAGHSKWQNVKHVKAERDRQKNLLCNKYAFLIGLAVREGGADPKVNSKLASLLEQAKKNNVPSSTLENSLKRSANKKTKFGSMEILSPGGCFILLEFETDNISQARHEIKNACKKYGANVLSGEGRWRAVYEQKGIIKAIHQKNGEPLDAEKALDVAIEAGAEEVKSKDDESSPYLEFLCAPGDLHQVKKAIEQQYEVEDGYVGYLPIVTVELDQETSTVVYNFLEELGSLPDVVRIYENVK</sequence>
<feature type="domain" description="TACO1/YebC-like second and third" evidence="3">
    <location>
        <begin position="146"/>
        <end position="304"/>
    </location>
</feature>
<evidence type="ECO:0000313" key="6">
    <source>
        <dbReference type="Proteomes" id="UP001497382"/>
    </source>
</evidence>
<dbReference type="GO" id="GO:0005739">
    <property type="term" value="C:mitochondrion"/>
    <property type="evidence" value="ECO:0007669"/>
    <property type="project" value="UniProtKB-SubCell"/>
</dbReference>
<comment type="caution">
    <text evidence="5">The sequence shown here is derived from an EMBL/GenBank/DDBJ whole genome shotgun (WGS) entry which is preliminary data.</text>
</comment>
<keyword evidence="6" id="KW-1185">Reference proteome</keyword>
<dbReference type="Gene3D" id="1.10.10.200">
    <property type="match status" value="1"/>
</dbReference>
<proteinExistence type="inferred from homology"/>
<reference evidence="5 6" key="1">
    <citation type="submission" date="2024-04" db="EMBL/GenBank/DDBJ databases">
        <authorList>
            <person name="Rising A."/>
            <person name="Reimegard J."/>
            <person name="Sonavane S."/>
            <person name="Akerstrom W."/>
            <person name="Nylinder S."/>
            <person name="Hedman E."/>
            <person name="Kallberg Y."/>
        </authorList>
    </citation>
    <scope>NUCLEOTIDE SEQUENCE [LARGE SCALE GENOMIC DNA]</scope>
</reference>
<dbReference type="Gene3D" id="3.30.70.980">
    <property type="match status" value="2"/>
</dbReference>
<dbReference type="InterPro" id="IPR002876">
    <property type="entry name" value="Transcrip_reg_TACO1-like"/>
</dbReference>
<dbReference type="InterPro" id="IPR029072">
    <property type="entry name" value="YebC-like"/>
</dbReference>
<dbReference type="FunFam" id="1.10.10.200:FF:000002">
    <property type="entry name" value="Probable transcriptional regulatory protein CLM62_37755"/>
    <property type="match status" value="1"/>
</dbReference>
<dbReference type="InterPro" id="IPR048300">
    <property type="entry name" value="TACO1_YebC-like_2nd/3rd_dom"/>
</dbReference>
<protein>
    <recommendedName>
        <fullName evidence="7">Transcriptional regulatory protein</fullName>
    </recommendedName>
</protein>
<evidence type="ECO:0000259" key="3">
    <source>
        <dbReference type="Pfam" id="PF01709"/>
    </source>
</evidence>
<evidence type="ECO:0000256" key="1">
    <source>
        <dbReference type="ARBA" id="ARBA00004173"/>
    </source>
</evidence>
<dbReference type="Pfam" id="PF20772">
    <property type="entry name" value="TACO1_YebC_N"/>
    <property type="match status" value="1"/>
</dbReference>
<organism evidence="5 6">
    <name type="scientific">Larinioides sclopetarius</name>
    <dbReference type="NCBI Taxonomy" id="280406"/>
    <lineage>
        <taxon>Eukaryota</taxon>
        <taxon>Metazoa</taxon>
        <taxon>Ecdysozoa</taxon>
        <taxon>Arthropoda</taxon>
        <taxon>Chelicerata</taxon>
        <taxon>Arachnida</taxon>
        <taxon>Araneae</taxon>
        <taxon>Araneomorphae</taxon>
        <taxon>Entelegynae</taxon>
        <taxon>Araneoidea</taxon>
        <taxon>Araneidae</taxon>
        <taxon>Larinioides</taxon>
    </lineage>
</organism>
<evidence type="ECO:0000259" key="4">
    <source>
        <dbReference type="Pfam" id="PF20772"/>
    </source>
</evidence>
<dbReference type="Pfam" id="PF01709">
    <property type="entry name" value="Transcrip_reg"/>
    <property type="match status" value="1"/>
</dbReference>
<dbReference type="SUPFAM" id="SSF75625">
    <property type="entry name" value="YebC-like"/>
    <property type="match status" value="1"/>
</dbReference>
<comment type="subcellular location">
    <subcellularLocation>
        <location evidence="1">Mitochondrion</location>
    </subcellularLocation>
</comment>
<dbReference type="PANTHER" id="PTHR12532:SF0">
    <property type="entry name" value="TRANSLATIONAL ACTIVATOR OF CYTOCHROME C OXIDASE 1"/>
    <property type="match status" value="1"/>
</dbReference>
<feature type="domain" description="TACO1/YebC-like N-terminal" evidence="4">
    <location>
        <begin position="68"/>
        <end position="138"/>
    </location>
</feature>
<evidence type="ECO:0000313" key="5">
    <source>
        <dbReference type="EMBL" id="CAL1287964.1"/>
    </source>
</evidence>
<gene>
    <name evidence="5" type="ORF">LARSCL_LOCUS15106</name>
</gene>
<dbReference type="EMBL" id="CAXIEN010000224">
    <property type="protein sequence ID" value="CAL1287964.1"/>
    <property type="molecule type" value="Genomic_DNA"/>
</dbReference>
<dbReference type="InterPro" id="IPR026564">
    <property type="entry name" value="Transcrip_reg_TACO1-like_dom3"/>
</dbReference>
<dbReference type="InterPro" id="IPR049083">
    <property type="entry name" value="TACO1_YebC_N"/>
</dbReference>